<dbReference type="RefSeq" id="WP_209748851.1">
    <property type="nucleotide sequence ID" value="NZ_JBHSMH010000025.1"/>
</dbReference>
<keyword evidence="2" id="KW-1185">Reference proteome</keyword>
<name>A0ABW0LTG7_9BACL</name>
<protein>
    <submittedName>
        <fullName evidence="1">YdeI family protein</fullName>
    </submittedName>
</protein>
<sequence>MIIDKIVQVADRQQWREWLSDHHGTEEYCWLVSDNATVGYLDFVEEALCFGWIDSTRVVVTIEKHGSDRLRVFASPFLFYPNIFAACSASNAAMFSAG</sequence>
<dbReference type="Proteomes" id="UP001596105">
    <property type="component" value="Unassembled WGS sequence"/>
</dbReference>
<evidence type="ECO:0000313" key="2">
    <source>
        <dbReference type="Proteomes" id="UP001596105"/>
    </source>
</evidence>
<dbReference type="EMBL" id="JBHSMH010000025">
    <property type="protein sequence ID" value="MFC5469153.1"/>
    <property type="molecule type" value="Genomic_DNA"/>
</dbReference>
<organism evidence="1 2">
    <name type="scientific">Cohnella suwonensis</name>
    <dbReference type="NCBI Taxonomy" id="696072"/>
    <lineage>
        <taxon>Bacteria</taxon>
        <taxon>Bacillati</taxon>
        <taxon>Bacillota</taxon>
        <taxon>Bacilli</taxon>
        <taxon>Bacillales</taxon>
        <taxon>Paenibacillaceae</taxon>
        <taxon>Cohnella</taxon>
    </lineage>
</organism>
<reference evidence="2" key="1">
    <citation type="journal article" date="2019" name="Int. J. Syst. Evol. Microbiol.">
        <title>The Global Catalogue of Microorganisms (GCM) 10K type strain sequencing project: providing services to taxonomists for standard genome sequencing and annotation.</title>
        <authorList>
            <consortium name="The Broad Institute Genomics Platform"/>
            <consortium name="The Broad Institute Genome Sequencing Center for Infectious Disease"/>
            <person name="Wu L."/>
            <person name="Ma J."/>
        </authorList>
    </citation>
    <scope>NUCLEOTIDE SEQUENCE [LARGE SCALE GENOMIC DNA]</scope>
    <source>
        <strain evidence="2">CCUG 57113</strain>
    </source>
</reference>
<proteinExistence type="predicted"/>
<evidence type="ECO:0000313" key="1">
    <source>
        <dbReference type="EMBL" id="MFC5469153.1"/>
    </source>
</evidence>
<gene>
    <name evidence="1" type="ORF">ACFPPD_10515</name>
</gene>
<accession>A0ABW0LTG7</accession>
<comment type="caution">
    <text evidence="1">The sequence shown here is derived from an EMBL/GenBank/DDBJ whole genome shotgun (WGS) entry which is preliminary data.</text>
</comment>